<keyword evidence="4 8" id="KW-1133">Transmembrane helix</keyword>
<dbReference type="Gene3D" id="1.20.120.610">
    <property type="entry name" value="lithium bound rotor ring of v- atpase"/>
    <property type="match status" value="1"/>
</dbReference>
<keyword evidence="3 8" id="KW-0812">Transmembrane</keyword>
<feature type="transmembrane region" description="Helical" evidence="8">
    <location>
        <begin position="33"/>
        <end position="51"/>
    </location>
</feature>
<dbReference type="GO" id="GO:0045259">
    <property type="term" value="C:proton-transporting ATP synthase complex"/>
    <property type="evidence" value="ECO:0007669"/>
    <property type="project" value="InterPro"/>
</dbReference>
<gene>
    <name evidence="10" type="ORF">RsTaC01_0417</name>
</gene>
<dbReference type="KEGG" id="ptrh:RsTaC01_0417"/>
<dbReference type="SUPFAM" id="SSF81333">
    <property type="entry name" value="F1F0 ATP synthase subunit C"/>
    <property type="match status" value="1"/>
</dbReference>
<evidence type="ECO:0000256" key="5">
    <source>
        <dbReference type="ARBA" id="ARBA00023136"/>
    </source>
</evidence>
<evidence type="ECO:0000256" key="6">
    <source>
        <dbReference type="ARBA" id="ARBA00032200"/>
    </source>
</evidence>
<dbReference type="InterPro" id="IPR000454">
    <property type="entry name" value="ATP_synth_F0_csu"/>
</dbReference>
<protein>
    <recommendedName>
        <fullName evidence="6">ATP synthase F(0) sector subunit c</fullName>
    </recommendedName>
    <alternativeName>
        <fullName evidence="7">F-type ATPase subunit c</fullName>
    </alternativeName>
</protein>
<keyword evidence="5 8" id="KW-0472">Membrane</keyword>
<evidence type="ECO:0000256" key="1">
    <source>
        <dbReference type="ARBA" id="ARBA00004141"/>
    </source>
</evidence>
<evidence type="ECO:0000256" key="8">
    <source>
        <dbReference type="SAM" id="Phobius"/>
    </source>
</evidence>
<evidence type="ECO:0000256" key="4">
    <source>
        <dbReference type="ARBA" id="ARBA00022989"/>
    </source>
</evidence>
<feature type="transmembrane region" description="Helical" evidence="8">
    <location>
        <begin position="126"/>
        <end position="147"/>
    </location>
</feature>
<evidence type="ECO:0000256" key="7">
    <source>
        <dbReference type="ARBA" id="ARBA00032887"/>
    </source>
</evidence>
<dbReference type="AlphaFoldDB" id="A0AA48KZ69"/>
<feature type="transmembrane region" description="Helical" evidence="8">
    <location>
        <begin position="81"/>
        <end position="114"/>
    </location>
</feature>
<dbReference type="GO" id="GO:0015078">
    <property type="term" value="F:proton transmembrane transporter activity"/>
    <property type="evidence" value="ECO:0007669"/>
    <property type="project" value="InterPro"/>
</dbReference>
<evidence type="ECO:0000259" key="9">
    <source>
        <dbReference type="Pfam" id="PF00137"/>
    </source>
</evidence>
<dbReference type="PRINTS" id="PR00124">
    <property type="entry name" value="ATPASEC"/>
</dbReference>
<dbReference type="Proteomes" id="UP001335720">
    <property type="component" value="Chromosome"/>
</dbReference>
<organism evidence="10">
    <name type="scientific">Candidatus Paraimprobicoccus trichonymphae</name>
    <dbReference type="NCBI Taxonomy" id="3033793"/>
    <lineage>
        <taxon>Bacteria</taxon>
        <taxon>Bacillati</taxon>
        <taxon>Bacillota</taxon>
        <taxon>Clostridia</taxon>
        <taxon>Candidatus Paraimprobicoccus</taxon>
    </lineage>
</organism>
<dbReference type="InterPro" id="IPR035921">
    <property type="entry name" value="F/V-ATP_Csub_sf"/>
</dbReference>
<evidence type="ECO:0000256" key="2">
    <source>
        <dbReference type="ARBA" id="ARBA00006704"/>
    </source>
</evidence>
<feature type="domain" description="V-ATPase proteolipid subunit C-like" evidence="9">
    <location>
        <begin position="87"/>
        <end position="146"/>
    </location>
</feature>
<dbReference type="Pfam" id="PF00137">
    <property type="entry name" value="ATP-synt_C"/>
    <property type="match status" value="1"/>
</dbReference>
<dbReference type="GO" id="GO:0033177">
    <property type="term" value="C:proton-transporting two-sector ATPase complex, proton-transporting domain"/>
    <property type="evidence" value="ECO:0007669"/>
    <property type="project" value="InterPro"/>
</dbReference>
<dbReference type="CDD" id="cd18120">
    <property type="entry name" value="ATP-synt_Vo_Ao_c"/>
    <property type="match status" value="1"/>
</dbReference>
<accession>A0AA48KZ69</accession>
<proteinExistence type="inferred from homology"/>
<sequence length="158" mass="16373">MVVFYFMFQAVFILLSTFLCFLAIKKGINKKKALVSQVLSVFVFGVVMFFSCANDISAESSVYRSSNVAEPSSVVGDISKAYGLGLIAAAIAIGVSSLGCGIAVASAAPAAIAAISENPDNAGKSLIFVAFAEGVAIYGTFVAIIILNKLDSLTALIK</sequence>
<evidence type="ECO:0000313" key="10">
    <source>
        <dbReference type="EMBL" id="BED92607.1"/>
    </source>
</evidence>
<evidence type="ECO:0000256" key="3">
    <source>
        <dbReference type="ARBA" id="ARBA00022692"/>
    </source>
</evidence>
<reference evidence="10" key="1">
    <citation type="journal article" date="2023" name="ISME J.">
        <title>Emergence of putative energy parasites within Clostridia revealed by genome analysis of a novel endosymbiotic clade.</title>
        <authorList>
            <person name="Takahashi K."/>
            <person name="Kuwahara H."/>
            <person name="Horikawa Y."/>
            <person name="Izawa K."/>
            <person name="Kato D."/>
            <person name="Inagaki T."/>
            <person name="Yuki M."/>
            <person name="Ohkuma M."/>
            <person name="Hongoh Y."/>
        </authorList>
    </citation>
    <scope>NUCLEOTIDE SEQUENCE</scope>
    <source>
        <strain evidence="10">RsTa-C01</strain>
    </source>
</reference>
<dbReference type="GO" id="GO:0015986">
    <property type="term" value="P:proton motive force-driven ATP synthesis"/>
    <property type="evidence" value="ECO:0007669"/>
    <property type="project" value="InterPro"/>
</dbReference>
<feature type="transmembrane region" description="Helical" evidence="8">
    <location>
        <begin position="6"/>
        <end position="24"/>
    </location>
</feature>
<dbReference type="InterPro" id="IPR002379">
    <property type="entry name" value="ATPase_proteolipid_c-like_dom"/>
</dbReference>
<comment type="subcellular location">
    <subcellularLocation>
        <location evidence="1">Membrane</location>
        <topology evidence="1">Multi-pass membrane protein</topology>
    </subcellularLocation>
</comment>
<name>A0AA48KZ69_9FIRM</name>
<dbReference type="EMBL" id="AP027925">
    <property type="protein sequence ID" value="BED92607.1"/>
    <property type="molecule type" value="Genomic_DNA"/>
</dbReference>
<comment type="similarity">
    <text evidence="2">Belongs to the ATPase C chain family.</text>
</comment>